<evidence type="ECO:0000313" key="4">
    <source>
        <dbReference type="Proteomes" id="UP001288620"/>
    </source>
</evidence>
<feature type="compositionally biased region" description="Basic and acidic residues" evidence="1">
    <location>
        <begin position="47"/>
        <end position="56"/>
    </location>
</feature>
<accession>A0ABU5LBF2</accession>
<protein>
    <recommendedName>
        <fullName evidence="5">Phage tail tape measure protein</fullName>
    </recommendedName>
</protein>
<feature type="transmembrane region" description="Helical" evidence="2">
    <location>
        <begin position="368"/>
        <end position="390"/>
    </location>
</feature>
<evidence type="ECO:0000256" key="1">
    <source>
        <dbReference type="SAM" id="MobiDB-lite"/>
    </source>
</evidence>
<evidence type="ECO:0000256" key="2">
    <source>
        <dbReference type="SAM" id="Phobius"/>
    </source>
</evidence>
<feature type="region of interest" description="Disordered" evidence="1">
    <location>
        <begin position="45"/>
        <end position="88"/>
    </location>
</feature>
<dbReference type="EMBL" id="JAOBTT010000001">
    <property type="protein sequence ID" value="MDZ7277259.1"/>
    <property type="molecule type" value="Genomic_DNA"/>
</dbReference>
<feature type="transmembrane region" description="Helical" evidence="2">
    <location>
        <begin position="402"/>
        <end position="422"/>
    </location>
</feature>
<keyword evidence="2" id="KW-1133">Transmembrane helix</keyword>
<proteinExistence type="predicted"/>
<dbReference type="Proteomes" id="UP001288620">
    <property type="component" value="Unassembled WGS sequence"/>
</dbReference>
<feature type="region of interest" description="Disordered" evidence="1">
    <location>
        <begin position="255"/>
        <end position="319"/>
    </location>
</feature>
<organism evidence="3 4">
    <name type="scientific">Pantoea eucrina</name>
    <dbReference type="NCBI Taxonomy" id="472693"/>
    <lineage>
        <taxon>Bacteria</taxon>
        <taxon>Pseudomonadati</taxon>
        <taxon>Pseudomonadota</taxon>
        <taxon>Gammaproteobacteria</taxon>
        <taxon>Enterobacterales</taxon>
        <taxon>Erwiniaceae</taxon>
        <taxon>Pantoea</taxon>
    </lineage>
</organism>
<feature type="compositionally biased region" description="Polar residues" evidence="1">
    <location>
        <begin position="290"/>
        <end position="305"/>
    </location>
</feature>
<keyword evidence="2" id="KW-0812">Transmembrane</keyword>
<reference evidence="4" key="1">
    <citation type="submission" date="2023-07" db="EMBL/GenBank/DDBJ databases">
        <title>Structural and functional analysis of rice phyllospheric bacteria for their antimicrobial properties and defense elicitation against blast disease.</title>
        <authorList>
            <person name="Sahu K.P."/>
            <person name="Asharani P."/>
            <person name="Kumar M."/>
            <person name="Reddy B."/>
            <person name="Kumar A."/>
        </authorList>
    </citation>
    <scope>NUCLEOTIDE SEQUENCE [LARGE SCALE GENOMIC DNA]</scope>
    <source>
        <strain evidence="4">OsEp_Plm_30P10</strain>
    </source>
</reference>
<dbReference type="PANTHER" id="PTHR37813:SF1">
    <property type="entry name" value="FELS-2 PROPHAGE PROTEIN"/>
    <property type="match status" value="1"/>
</dbReference>
<dbReference type="PANTHER" id="PTHR37813">
    <property type="entry name" value="FELS-2 PROPHAGE PROTEIN"/>
    <property type="match status" value="1"/>
</dbReference>
<name>A0ABU5LBF2_9GAMM</name>
<keyword evidence="4" id="KW-1185">Reference proteome</keyword>
<gene>
    <name evidence="3" type="ORF">N4G40_03045</name>
</gene>
<dbReference type="RefSeq" id="WP_322541383.1">
    <property type="nucleotide sequence ID" value="NZ_JAOBTT010000001.1"/>
</dbReference>
<keyword evidence="2" id="KW-0472">Membrane</keyword>
<feature type="compositionally biased region" description="Low complexity" evidence="1">
    <location>
        <begin position="73"/>
        <end position="88"/>
    </location>
</feature>
<sequence>MSNNPKVQALLDAVEKASLPLKAAKQSLLGVAADVRQAQTHITLQREQAKRVDAVRKSNAQQAVSRPERDKASSQPSSSPLQNLQASQGRLNATMTRYQRGQALAEKVRNVGASSLDAAKKGWQLGATILRPGIDAAQAQGEPALDDSTSAFPQLSAQLDAISATVQVPTIVPLSDTREAMSQGARESAQPWGPERNVQNGRGLTETLIVNAGPERLPSMATGSASRSTGDALEQPALSAPNLLRVFNAPLQTIPSPLTQSRDDIGQPLSSSHLALGEPAGFSPAPAWGTTVNDTSEATPVQRANGSSAPSQSPQGSLSTDIAAFQSASQAMSIDLYDKADRSVRTLTQSATQLLLQVDSWVQKNPTLVAGLAETATTALALVAAVGSIAQAAWPVIAGINMLVAGAGLLGSAFTAVGSVVATALGAITFPFVALVAAVVAGAVLVRKYWEPISAFFSGFGEGFTAAMGPISDAFSGLTPLFSAIGSTVTELWNGFTQLLEPVKSTQAELAAAGDMGKKFGNMLAEALKIPSQALDQLRGGIDWVLEKLGVIDTKSDGLQEKVPSPNPLATGGAGVSTSGPPASVALGGATYKPVSAPAASAGTVDQSQNSYQFDLHMHEGMTKEGVVAIVNELQASMDRNRMAQNRSSMGWGYAT</sequence>
<feature type="region of interest" description="Disordered" evidence="1">
    <location>
        <begin position="557"/>
        <end position="577"/>
    </location>
</feature>
<feature type="compositionally biased region" description="Low complexity" evidence="1">
    <location>
        <begin position="306"/>
        <end position="319"/>
    </location>
</feature>
<evidence type="ECO:0000313" key="3">
    <source>
        <dbReference type="EMBL" id="MDZ7277259.1"/>
    </source>
</evidence>
<evidence type="ECO:0008006" key="5">
    <source>
        <dbReference type="Google" id="ProtNLM"/>
    </source>
</evidence>
<feature type="transmembrane region" description="Helical" evidence="2">
    <location>
        <begin position="428"/>
        <end position="446"/>
    </location>
</feature>
<comment type="caution">
    <text evidence="3">The sequence shown here is derived from an EMBL/GenBank/DDBJ whole genome shotgun (WGS) entry which is preliminary data.</text>
</comment>